<protein>
    <submittedName>
        <fullName evidence="7">Mechanosensitive ion channel family protein</fullName>
    </submittedName>
</protein>
<dbReference type="AlphaFoldDB" id="A0A3G8ZC57"/>
<feature type="transmembrane region" description="Helical" evidence="5">
    <location>
        <begin position="41"/>
        <end position="67"/>
    </location>
</feature>
<evidence type="ECO:0000313" key="7">
    <source>
        <dbReference type="EMBL" id="AZI54982.1"/>
    </source>
</evidence>
<dbReference type="InterPro" id="IPR030192">
    <property type="entry name" value="YbdG"/>
</dbReference>
<evidence type="ECO:0000256" key="1">
    <source>
        <dbReference type="ARBA" id="ARBA00004370"/>
    </source>
</evidence>
<feature type="transmembrane region" description="Helical" evidence="5">
    <location>
        <begin position="185"/>
        <end position="207"/>
    </location>
</feature>
<dbReference type="Proteomes" id="UP000272316">
    <property type="component" value="Chromosome"/>
</dbReference>
<evidence type="ECO:0000256" key="5">
    <source>
        <dbReference type="SAM" id="Phobius"/>
    </source>
</evidence>
<proteinExistence type="predicted"/>
<evidence type="ECO:0000256" key="4">
    <source>
        <dbReference type="ARBA" id="ARBA00023136"/>
    </source>
</evidence>
<dbReference type="KEGG" id="eva:EIB75_06885"/>
<feature type="transmembrane region" description="Helical" evidence="5">
    <location>
        <begin position="159"/>
        <end position="179"/>
    </location>
</feature>
<name>A0A3G8ZC57_9FLAO</name>
<dbReference type="EMBL" id="CP034160">
    <property type="protein sequence ID" value="AZI54982.1"/>
    <property type="molecule type" value="Genomic_DNA"/>
</dbReference>
<dbReference type="SUPFAM" id="SSF50182">
    <property type="entry name" value="Sm-like ribonucleoproteins"/>
    <property type="match status" value="1"/>
</dbReference>
<keyword evidence="3 5" id="KW-1133">Transmembrane helix</keyword>
<dbReference type="GO" id="GO:0008381">
    <property type="term" value="F:mechanosensitive monoatomic ion channel activity"/>
    <property type="evidence" value="ECO:0007669"/>
    <property type="project" value="InterPro"/>
</dbReference>
<dbReference type="GO" id="GO:0071470">
    <property type="term" value="P:cellular response to osmotic stress"/>
    <property type="evidence" value="ECO:0007669"/>
    <property type="project" value="InterPro"/>
</dbReference>
<dbReference type="PANTHER" id="PTHR30414">
    <property type="entry name" value="MINICONDUCTANCE MECHANOSENSITIVE CHANNEL YBDG"/>
    <property type="match status" value="1"/>
</dbReference>
<comment type="subcellular location">
    <subcellularLocation>
        <location evidence="1">Membrane</location>
    </subcellularLocation>
</comment>
<feature type="domain" description="Mechanosensitive ion channel MscS" evidence="6">
    <location>
        <begin position="201"/>
        <end position="268"/>
    </location>
</feature>
<organism evidence="7 8">
    <name type="scientific">Epilithonimonas vandammei</name>
    <dbReference type="NCBI Taxonomy" id="2487072"/>
    <lineage>
        <taxon>Bacteria</taxon>
        <taxon>Pseudomonadati</taxon>
        <taxon>Bacteroidota</taxon>
        <taxon>Flavobacteriia</taxon>
        <taxon>Flavobacteriales</taxon>
        <taxon>Weeksellaceae</taxon>
        <taxon>Chryseobacterium group</taxon>
        <taxon>Epilithonimonas</taxon>
    </lineage>
</organism>
<evidence type="ECO:0000256" key="2">
    <source>
        <dbReference type="ARBA" id="ARBA00022692"/>
    </source>
</evidence>
<dbReference type="PANTHER" id="PTHR30414:SF0">
    <property type="entry name" value="MINICONDUCTANCE MECHANOSENSITIVE CHANNEL YBDG"/>
    <property type="match status" value="1"/>
</dbReference>
<keyword evidence="2 5" id="KW-0812">Transmembrane</keyword>
<feature type="transmembrane region" description="Helical" evidence="5">
    <location>
        <begin position="87"/>
        <end position="105"/>
    </location>
</feature>
<evidence type="ECO:0000259" key="6">
    <source>
        <dbReference type="Pfam" id="PF00924"/>
    </source>
</evidence>
<dbReference type="Pfam" id="PF00924">
    <property type="entry name" value="MS_channel_2nd"/>
    <property type="match status" value="1"/>
</dbReference>
<reference evidence="8" key="1">
    <citation type="submission" date="2018-11" db="EMBL/GenBank/DDBJ databases">
        <title>Proposal to divide the Flavobacteriaceae and reorganize its genera based on Amino Acid Identity values calculated from whole genome sequences.</title>
        <authorList>
            <person name="Nicholson A.C."/>
            <person name="Gulvik C.A."/>
            <person name="Whitney A.M."/>
            <person name="Sheth M."/>
            <person name="Batra D."/>
            <person name="Pryor J."/>
            <person name="Bernardet J.-F."/>
            <person name="Hugo C."/>
            <person name="Kampfer P."/>
            <person name="Newman J.D."/>
            <person name="McQuiston J.R."/>
        </authorList>
    </citation>
    <scope>NUCLEOTIDE SEQUENCE [LARGE SCALE GENOMIC DNA]</scope>
    <source>
        <strain evidence="8">H6466</strain>
    </source>
</reference>
<dbReference type="GO" id="GO:0005886">
    <property type="term" value="C:plasma membrane"/>
    <property type="evidence" value="ECO:0007669"/>
    <property type="project" value="TreeGrafter"/>
</dbReference>
<evidence type="ECO:0000256" key="3">
    <source>
        <dbReference type="ARBA" id="ARBA00022989"/>
    </source>
</evidence>
<dbReference type="InterPro" id="IPR006685">
    <property type="entry name" value="MscS_channel_2nd"/>
</dbReference>
<dbReference type="Gene3D" id="2.30.30.60">
    <property type="match status" value="1"/>
</dbReference>
<dbReference type="InterPro" id="IPR023408">
    <property type="entry name" value="MscS_beta-dom_sf"/>
</dbReference>
<sequence>MKKEINDYKDFLQRISDEIHFFCKDYFPDDFVLIGQITMKFALLLFLIFFLIFILKAIINIVFKFFFDKEKYPVMKSIYKAKVTNSVANILGIGLGHYALFSIFYRHPKSFVFLERLIGFLVVLAVANMAFRFIKVLQNYYLIQQDYYKIIAINSISQTVRIFGMFIFSVIAVCVFFGISSTTVLGSLGAITAVIVLVFRDTILGFVTGIHVATSKNLKVGDWVAIPKYSIEGNIEGIDLLTTKIRNFDKTLSTIPTYDLLTTEIKNMQVMTETNTRRIKKSIVFNIKSFKFLDDQLFNDLLKINLIHDYLVERKNEIDKEKATLPNADEIINGSQLTNIGTFRIYALNYLKNNPNIDQTGTVLVRQMEITPQGMPLEIYCFTNDSNWENFEQIQADIFDHLLVASKEFDLEIMQVNKI</sequence>
<gene>
    <name evidence="7" type="ORF">EIB75_06885</name>
</gene>
<feature type="transmembrane region" description="Helical" evidence="5">
    <location>
        <begin position="117"/>
        <end position="138"/>
    </location>
</feature>
<dbReference type="RefSeq" id="WP_124986161.1">
    <property type="nucleotide sequence ID" value="NZ_CP034160.1"/>
</dbReference>
<keyword evidence="4 5" id="KW-0472">Membrane</keyword>
<dbReference type="InterPro" id="IPR010920">
    <property type="entry name" value="LSM_dom_sf"/>
</dbReference>
<accession>A0A3G8ZC57</accession>
<evidence type="ECO:0000313" key="8">
    <source>
        <dbReference type="Proteomes" id="UP000272316"/>
    </source>
</evidence>